<dbReference type="KEGG" id="mnt:21398556"/>
<evidence type="ECO:0000256" key="1">
    <source>
        <dbReference type="SAM" id="MobiDB-lite"/>
    </source>
</evidence>
<protein>
    <submittedName>
        <fullName evidence="2">Uncharacterized protein</fullName>
    </submittedName>
</protein>
<dbReference type="EMBL" id="KE344760">
    <property type="protein sequence ID" value="EXB77535.1"/>
    <property type="molecule type" value="Genomic_DNA"/>
</dbReference>
<dbReference type="AlphaFoldDB" id="W9RHP8"/>
<reference evidence="3" key="1">
    <citation type="submission" date="2013-01" db="EMBL/GenBank/DDBJ databases">
        <title>Draft Genome Sequence of a Mulberry Tree, Morus notabilis C.K. Schneid.</title>
        <authorList>
            <person name="He N."/>
            <person name="Zhao S."/>
        </authorList>
    </citation>
    <scope>NUCLEOTIDE SEQUENCE</scope>
</reference>
<proteinExistence type="predicted"/>
<dbReference type="OrthoDB" id="1161799at2759"/>
<sequence>MQNSMSFNQKIQENWLAALFFAAGDMLTGHGVCRRRHCGTSGRAGDEESRCTVRPGGSGRHYSPGVATVATPHKQPLG</sequence>
<evidence type="ECO:0000313" key="2">
    <source>
        <dbReference type="EMBL" id="EXB77535.1"/>
    </source>
</evidence>
<feature type="region of interest" description="Disordered" evidence="1">
    <location>
        <begin position="38"/>
        <end position="78"/>
    </location>
</feature>
<evidence type="ECO:0000313" key="3">
    <source>
        <dbReference type="Proteomes" id="UP000030645"/>
    </source>
</evidence>
<organism evidence="2 3">
    <name type="scientific">Morus notabilis</name>
    <dbReference type="NCBI Taxonomy" id="981085"/>
    <lineage>
        <taxon>Eukaryota</taxon>
        <taxon>Viridiplantae</taxon>
        <taxon>Streptophyta</taxon>
        <taxon>Embryophyta</taxon>
        <taxon>Tracheophyta</taxon>
        <taxon>Spermatophyta</taxon>
        <taxon>Magnoliopsida</taxon>
        <taxon>eudicotyledons</taxon>
        <taxon>Gunneridae</taxon>
        <taxon>Pentapetalae</taxon>
        <taxon>rosids</taxon>
        <taxon>fabids</taxon>
        <taxon>Rosales</taxon>
        <taxon>Moraceae</taxon>
        <taxon>Moreae</taxon>
        <taxon>Morus</taxon>
    </lineage>
</organism>
<name>W9RHP8_9ROSA</name>
<dbReference type="Proteomes" id="UP000030645">
    <property type="component" value="Unassembled WGS sequence"/>
</dbReference>
<gene>
    <name evidence="2" type="ORF">L484_015461</name>
</gene>
<keyword evidence="3" id="KW-1185">Reference proteome</keyword>
<accession>W9RHP8</accession>